<keyword evidence="3" id="KW-1185">Reference proteome</keyword>
<feature type="region of interest" description="Disordered" evidence="1">
    <location>
        <begin position="1"/>
        <end position="70"/>
    </location>
</feature>
<sequence>MGMDSGRGTSAREHGPPGPPHAAGGPPGRGAQTPRAGARALAPRRGTGLPPGEKGHMGGGRGPRRGPGGP</sequence>
<reference evidence="2" key="1">
    <citation type="submission" date="2023-05" db="EMBL/GenBank/DDBJ databases">
        <authorList>
            <person name="Stuckert A."/>
        </authorList>
    </citation>
    <scope>NUCLEOTIDE SEQUENCE</scope>
</reference>
<evidence type="ECO:0000313" key="2">
    <source>
        <dbReference type="EMBL" id="CAI9591514.1"/>
    </source>
</evidence>
<organism evidence="2 3">
    <name type="scientific">Staurois parvus</name>
    <dbReference type="NCBI Taxonomy" id="386267"/>
    <lineage>
        <taxon>Eukaryota</taxon>
        <taxon>Metazoa</taxon>
        <taxon>Chordata</taxon>
        <taxon>Craniata</taxon>
        <taxon>Vertebrata</taxon>
        <taxon>Euteleostomi</taxon>
        <taxon>Amphibia</taxon>
        <taxon>Batrachia</taxon>
        <taxon>Anura</taxon>
        <taxon>Neobatrachia</taxon>
        <taxon>Ranoidea</taxon>
        <taxon>Ranidae</taxon>
        <taxon>Staurois</taxon>
    </lineage>
</organism>
<feature type="compositionally biased region" description="Low complexity" evidence="1">
    <location>
        <begin position="21"/>
        <end position="52"/>
    </location>
</feature>
<dbReference type="EMBL" id="CATNWA010016292">
    <property type="protein sequence ID" value="CAI9591514.1"/>
    <property type="molecule type" value="Genomic_DNA"/>
</dbReference>
<gene>
    <name evidence="2" type="ORF">SPARVUS_LOCUS11225609</name>
</gene>
<proteinExistence type="predicted"/>
<accession>A0ABN9F4V7</accession>
<name>A0ABN9F4V7_9NEOB</name>
<comment type="caution">
    <text evidence="2">The sequence shown here is derived from an EMBL/GenBank/DDBJ whole genome shotgun (WGS) entry which is preliminary data.</text>
</comment>
<dbReference type="Proteomes" id="UP001162483">
    <property type="component" value="Unassembled WGS sequence"/>
</dbReference>
<feature type="compositionally biased region" description="Gly residues" evidence="1">
    <location>
        <begin position="57"/>
        <end position="70"/>
    </location>
</feature>
<evidence type="ECO:0000256" key="1">
    <source>
        <dbReference type="SAM" id="MobiDB-lite"/>
    </source>
</evidence>
<feature type="non-terminal residue" evidence="2">
    <location>
        <position position="70"/>
    </location>
</feature>
<protein>
    <submittedName>
        <fullName evidence="2">Uncharacterized protein</fullName>
    </submittedName>
</protein>
<evidence type="ECO:0000313" key="3">
    <source>
        <dbReference type="Proteomes" id="UP001162483"/>
    </source>
</evidence>